<feature type="binding site" evidence="9">
    <location>
        <position position="107"/>
    </location>
    <ligand>
        <name>a divalent metal cation</name>
        <dbReference type="ChEBI" id="CHEBI:60240"/>
    </ligand>
</feature>
<dbReference type="PANTHER" id="PTHR10954:SF7">
    <property type="entry name" value="RIBONUCLEASE H2 SUBUNIT A"/>
    <property type="match status" value="1"/>
</dbReference>
<accession>A0ABN7AQC8</accession>
<keyword evidence="14" id="KW-1185">Reference proteome</keyword>
<evidence type="ECO:0000256" key="7">
    <source>
        <dbReference type="ARBA" id="ARBA00022801"/>
    </source>
</evidence>
<evidence type="ECO:0000256" key="9">
    <source>
        <dbReference type="PROSITE-ProRule" id="PRU01319"/>
    </source>
</evidence>
<evidence type="ECO:0000256" key="11">
    <source>
        <dbReference type="SAM" id="MobiDB-lite"/>
    </source>
</evidence>
<dbReference type="NCBIfam" id="TIGR00729">
    <property type="entry name" value="ribonuclease HII"/>
    <property type="match status" value="1"/>
</dbReference>
<dbReference type="CDD" id="cd07181">
    <property type="entry name" value="RNase_HII_eukaryota_like"/>
    <property type="match status" value="1"/>
</dbReference>
<feature type="binding site" evidence="9">
    <location>
        <position position="106"/>
    </location>
    <ligand>
        <name>a divalent metal cation</name>
        <dbReference type="ChEBI" id="CHEBI:60240"/>
    </ligand>
</feature>
<dbReference type="Gene3D" id="1.10.10.460">
    <property type="entry name" value="Ribonuclease hii. Domain 2"/>
    <property type="match status" value="1"/>
</dbReference>
<feature type="domain" description="RNase H type-2" evidence="12">
    <location>
        <begin position="100"/>
        <end position="323"/>
    </location>
</feature>
<reference evidence="13 14" key="1">
    <citation type="submission" date="2023-09" db="EMBL/GenBank/DDBJ databases">
        <title>Nesidiocoris tenuis whole genome shotgun sequence.</title>
        <authorList>
            <person name="Shibata T."/>
            <person name="Shimoda M."/>
            <person name="Kobayashi T."/>
            <person name="Uehara T."/>
        </authorList>
    </citation>
    <scope>NUCLEOTIDE SEQUENCE [LARGE SCALE GENOMIC DNA]</scope>
    <source>
        <strain evidence="13 14">Japan</strain>
    </source>
</reference>
<dbReference type="PANTHER" id="PTHR10954">
    <property type="entry name" value="RIBONUCLEASE H2 SUBUNIT A"/>
    <property type="match status" value="1"/>
</dbReference>
<dbReference type="InterPro" id="IPR001352">
    <property type="entry name" value="RNase_HII/HIII"/>
</dbReference>
<dbReference type="Proteomes" id="UP001307889">
    <property type="component" value="Chromosome 4"/>
</dbReference>
<dbReference type="InterPro" id="IPR004649">
    <property type="entry name" value="RNase_H2_suA"/>
</dbReference>
<evidence type="ECO:0000256" key="5">
    <source>
        <dbReference type="ARBA" id="ARBA00022723"/>
    </source>
</evidence>
<dbReference type="EC" id="3.1.26.4" evidence="10"/>
<evidence type="ECO:0000256" key="8">
    <source>
        <dbReference type="ARBA" id="ARBA00024981"/>
    </source>
</evidence>
<comment type="similarity">
    <text evidence="3">Belongs to the RNase HII family. Eukaryotic subfamily.</text>
</comment>
<evidence type="ECO:0000256" key="6">
    <source>
        <dbReference type="ARBA" id="ARBA00022759"/>
    </source>
</evidence>
<protein>
    <recommendedName>
        <fullName evidence="10">Ribonuclease</fullName>
        <ecNumber evidence="10">3.1.26.4</ecNumber>
    </recommendedName>
</protein>
<comment type="cofactor">
    <cofactor evidence="9">
        <name>Mn(2+)</name>
        <dbReference type="ChEBI" id="CHEBI:29035"/>
    </cofactor>
    <cofactor evidence="9">
        <name>Mg(2+)</name>
        <dbReference type="ChEBI" id="CHEBI:18420"/>
    </cofactor>
    <text evidence="9">Manganese or magnesium. Binds 1 divalent metal ion per monomer in the absence of substrate. May bind a second metal ion after substrate binding.</text>
</comment>
<comment type="function">
    <text evidence="10">Endonuclease that specifically degrades the RNA of RNA-DNA hybrids.</text>
</comment>
<evidence type="ECO:0000256" key="3">
    <source>
        <dbReference type="ARBA" id="ARBA00007058"/>
    </source>
</evidence>
<evidence type="ECO:0000313" key="13">
    <source>
        <dbReference type="EMBL" id="BES93649.1"/>
    </source>
</evidence>
<keyword evidence="6 9" id="KW-0255">Endonuclease</keyword>
<dbReference type="SUPFAM" id="SSF53098">
    <property type="entry name" value="Ribonuclease H-like"/>
    <property type="match status" value="1"/>
</dbReference>
<sequence>MVVVTICRETMAVSDAEEVRRQSDVDGEVVPTDPQSDGSPKSKKLKTDATSTIAEFGEIINQGTKVTSVSDLDDVCAKQDRSVCYYLNSGDVVKSCIDNECILGIDEAGRGPVLGPMVYGIAFIPKKYENDLKTLGCDDSKALTEEKREKIFDQMGQLADKIGFEAKVIAPNYISNCMLRRVKTSLNEISHDAAIELVKRALARGANITEIFVDTVGPAEKYQDKLQAIFPRQIVTVRSKADSLYAVVSAASIVAKVTRDVTIRTWDLSKIGDSKASDWGSGYPNDPATKTFLKSTCDPIFGFSDIVRFSWSTAEKVLEENAITVDWEEDESDPKGGKGTRKINKFFSSGTVDLTAKEQHRFFKERQLSSVIDF</sequence>
<comment type="cofactor">
    <cofactor evidence="2">
        <name>Mg(2+)</name>
        <dbReference type="ChEBI" id="CHEBI:18420"/>
    </cofactor>
</comment>
<dbReference type="EMBL" id="AP028912">
    <property type="protein sequence ID" value="BES93649.1"/>
    <property type="molecule type" value="Genomic_DNA"/>
</dbReference>
<evidence type="ECO:0000256" key="2">
    <source>
        <dbReference type="ARBA" id="ARBA00001946"/>
    </source>
</evidence>
<organism evidence="13 14">
    <name type="scientific">Nesidiocoris tenuis</name>
    <dbReference type="NCBI Taxonomy" id="355587"/>
    <lineage>
        <taxon>Eukaryota</taxon>
        <taxon>Metazoa</taxon>
        <taxon>Ecdysozoa</taxon>
        <taxon>Arthropoda</taxon>
        <taxon>Hexapoda</taxon>
        <taxon>Insecta</taxon>
        <taxon>Pterygota</taxon>
        <taxon>Neoptera</taxon>
        <taxon>Paraneoptera</taxon>
        <taxon>Hemiptera</taxon>
        <taxon>Heteroptera</taxon>
        <taxon>Panheteroptera</taxon>
        <taxon>Cimicomorpha</taxon>
        <taxon>Miridae</taxon>
        <taxon>Dicyphina</taxon>
        <taxon>Nesidiocoris</taxon>
    </lineage>
</organism>
<dbReference type="PROSITE" id="PS51975">
    <property type="entry name" value="RNASE_H_2"/>
    <property type="match status" value="1"/>
</dbReference>
<dbReference type="InterPro" id="IPR024567">
    <property type="entry name" value="RNase_HII/HIII_dom"/>
</dbReference>
<evidence type="ECO:0000256" key="10">
    <source>
        <dbReference type="RuleBase" id="RU003515"/>
    </source>
</evidence>
<comment type="catalytic activity">
    <reaction evidence="1 9 10">
        <text>Endonucleolytic cleavage to 5'-phosphomonoester.</text>
        <dbReference type="EC" id="3.1.26.4"/>
    </reaction>
</comment>
<dbReference type="Pfam" id="PF01351">
    <property type="entry name" value="RNase_HII"/>
    <property type="match status" value="1"/>
</dbReference>
<comment type="function">
    <text evidence="8">Catalytic subunit of RNase HII, an endonuclease that specifically degrades the RNA of RNA:DNA hybrids. Participates in DNA replication, possibly by mediating the removal of lagging-strand Okazaki fragment RNA primers during DNA replication. Mediates the excision of single ribonucleotides from DNA:RNA duplexes.</text>
</comment>
<feature type="binding site" evidence="9">
    <location>
        <position position="214"/>
    </location>
    <ligand>
        <name>a divalent metal cation</name>
        <dbReference type="ChEBI" id="CHEBI:60240"/>
    </ligand>
</feature>
<keyword evidence="7 9" id="KW-0378">Hydrolase</keyword>
<evidence type="ECO:0000259" key="12">
    <source>
        <dbReference type="PROSITE" id="PS51975"/>
    </source>
</evidence>
<dbReference type="InterPro" id="IPR023160">
    <property type="entry name" value="RNase_HII_hlx-loop-hlx_cap_dom"/>
</dbReference>
<evidence type="ECO:0000256" key="4">
    <source>
        <dbReference type="ARBA" id="ARBA00022722"/>
    </source>
</evidence>
<feature type="region of interest" description="Disordered" evidence="11">
    <location>
        <begin position="17"/>
        <end position="47"/>
    </location>
</feature>
<evidence type="ECO:0000313" key="14">
    <source>
        <dbReference type="Proteomes" id="UP001307889"/>
    </source>
</evidence>
<evidence type="ECO:0000256" key="1">
    <source>
        <dbReference type="ARBA" id="ARBA00000077"/>
    </source>
</evidence>
<dbReference type="Gene3D" id="3.30.420.10">
    <property type="entry name" value="Ribonuclease H-like superfamily/Ribonuclease H"/>
    <property type="match status" value="1"/>
</dbReference>
<gene>
    <name evidence="13" type="ORF">NTJ_06458</name>
</gene>
<keyword evidence="4 9" id="KW-0540">Nuclease</keyword>
<name>A0ABN7AQC8_9HEMI</name>
<dbReference type="InterPro" id="IPR036397">
    <property type="entry name" value="RNaseH_sf"/>
</dbReference>
<proteinExistence type="inferred from homology"/>
<keyword evidence="5 9" id="KW-0479">Metal-binding</keyword>
<dbReference type="InterPro" id="IPR012337">
    <property type="entry name" value="RNaseH-like_sf"/>
</dbReference>